<dbReference type="OMA" id="CASWCWE"/>
<evidence type="ECO:0000259" key="10">
    <source>
        <dbReference type="Pfam" id="PF17846"/>
    </source>
</evidence>
<evidence type="ECO:0000256" key="7">
    <source>
        <dbReference type="ARBA" id="ARBA00023242"/>
    </source>
</evidence>
<sequence>MGVPSFFRWLKGHYPLLLSQCIETELDEDPSQPNPNTEGDVEFDNLYLDMNGLIHPCYHPKNQEHPKTYLEVFQNVEKYVDRIFNLVRPRKVLFMAVDGVAPRAKMNQQRIRRFCAAKDSEYNRYMQCQDLSITKEEIDEIMDPQTIIQSDTNTITPGTEFMMQLSDYITEMINRKQKTSPAWSNIAVIFSDASVPGEGEHKIMEFIRSQRVEFNYDFSRHHCVYGLDADFLFLGLSCHELFFTILREEVFNVENLTPPAGRFGPAKFLFANGFVFRQYLERDLKPAKMGFDWYFERALDDIIFLCVTAGNDFLPQIPGMNILGGSIGKIFELYKKILPELGGYITDNGNVDCKRAAKFLHSLVDSEEIALQGIMNPSNLSKEASINTNKIYQNDYSQIEKVPRPISSEITLEKPDDAFENLQQRYYKEKHGFDEKDVEKVKDVCINYLKGMAWTLQYYLHGCTSWSWYYPYYYAPLLSSFELLENLDINLSVLDDSKPIPPLEQLMSVLPPQSSHLLPQNMAELMKKGSPLEKYYPTTFSIDMMGGHQPWKGITFIPIIDGEFLEKTLKDSKIILTDEEEKRNKTGFVKVFVQNKDEGLCDGSLIWGELKKTEIENCFHFIFENPPREKNLSYIPLNIDLPRNIVGGVCVGPSKPEDMPLSIPGIPYNCKRDFRITKIIQEKTRKSTLSVNKKKKNLSHLI</sequence>
<comment type="subcellular location">
    <subcellularLocation>
        <location evidence="1">Nucleus</location>
    </subcellularLocation>
</comment>
<dbReference type="Gene3D" id="1.25.40.1050">
    <property type="match status" value="1"/>
</dbReference>
<evidence type="ECO:0000256" key="8">
    <source>
        <dbReference type="PIRNR" id="PIRNR037239"/>
    </source>
</evidence>
<keyword evidence="12" id="KW-1185">Reference proteome</keyword>
<feature type="domain" description="Xrn1 helical" evidence="10">
    <location>
        <begin position="423"/>
        <end position="598"/>
    </location>
</feature>
<dbReference type="RefSeq" id="XP_001321722.1">
    <property type="nucleotide sequence ID" value="XM_001321687.1"/>
</dbReference>
<dbReference type="InterPro" id="IPR004859">
    <property type="entry name" value="Xrn1_N"/>
</dbReference>
<comment type="function">
    <text evidence="8">Possesses 5'-&gt;3' exoribonuclease activity. May promote termination of transcription by RNA polymerase II.</text>
</comment>
<dbReference type="EC" id="3.1.13.-" evidence="8"/>
<dbReference type="InterPro" id="IPR027073">
    <property type="entry name" value="5_3_exoribonuclease"/>
</dbReference>
<evidence type="ECO:0000256" key="3">
    <source>
        <dbReference type="ARBA" id="ARBA00022664"/>
    </source>
</evidence>
<dbReference type="Pfam" id="PF17846">
    <property type="entry name" value="XRN_M"/>
    <property type="match status" value="2"/>
</dbReference>
<keyword evidence="7" id="KW-0539">Nucleus</keyword>
<dbReference type="KEGG" id="tva:4767421"/>
<keyword evidence="3 8" id="KW-0507">mRNA processing</keyword>
<keyword evidence="5 8" id="KW-0378">Hydrolase</keyword>
<feature type="domain" description="Xrn1 N-terminal" evidence="9">
    <location>
        <begin position="1"/>
        <end position="249"/>
    </location>
</feature>
<dbReference type="InParanoid" id="A2ECV4"/>
<dbReference type="PANTHER" id="PTHR12341:SF41">
    <property type="entry name" value="5'-3' EXORIBONUCLEASE 2"/>
    <property type="match status" value="1"/>
</dbReference>
<name>A2ECV4_TRIV3</name>
<dbReference type="eggNOG" id="KOG2044">
    <property type="taxonomic scope" value="Eukaryota"/>
</dbReference>
<evidence type="ECO:0000256" key="1">
    <source>
        <dbReference type="ARBA" id="ARBA00004123"/>
    </source>
</evidence>
<keyword evidence="6 8" id="KW-0269">Exonuclease</keyword>
<dbReference type="GO" id="GO:0000956">
    <property type="term" value="P:nuclear-transcribed mRNA catabolic process"/>
    <property type="evidence" value="ECO:0000318"/>
    <property type="project" value="GO_Central"/>
</dbReference>
<dbReference type="GO" id="GO:0003723">
    <property type="term" value="F:RNA binding"/>
    <property type="evidence" value="ECO:0000318"/>
    <property type="project" value="GO_Central"/>
</dbReference>
<gene>
    <name evidence="11" type="ORF">TVAG_102480</name>
</gene>
<dbReference type="FunCoup" id="A2ECV4">
    <property type="interactions" value="416"/>
</dbReference>
<evidence type="ECO:0000256" key="5">
    <source>
        <dbReference type="ARBA" id="ARBA00022801"/>
    </source>
</evidence>
<evidence type="ECO:0000256" key="4">
    <source>
        <dbReference type="ARBA" id="ARBA00022722"/>
    </source>
</evidence>
<organism evidence="11 12">
    <name type="scientific">Trichomonas vaginalis (strain ATCC PRA-98 / G3)</name>
    <dbReference type="NCBI Taxonomy" id="412133"/>
    <lineage>
        <taxon>Eukaryota</taxon>
        <taxon>Metamonada</taxon>
        <taxon>Parabasalia</taxon>
        <taxon>Trichomonadida</taxon>
        <taxon>Trichomonadidae</taxon>
        <taxon>Trichomonas</taxon>
    </lineage>
</organism>
<dbReference type="GO" id="GO:0006397">
    <property type="term" value="P:mRNA processing"/>
    <property type="evidence" value="ECO:0007669"/>
    <property type="project" value="UniProtKB-UniRule"/>
</dbReference>
<evidence type="ECO:0000313" key="11">
    <source>
        <dbReference type="EMBL" id="EAY09499.1"/>
    </source>
</evidence>
<dbReference type="Pfam" id="PF03159">
    <property type="entry name" value="XRN_N"/>
    <property type="match status" value="1"/>
</dbReference>
<accession>A2ECV4</accession>
<dbReference type="GO" id="GO:0005634">
    <property type="term" value="C:nucleus"/>
    <property type="evidence" value="ECO:0000318"/>
    <property type="project" value="GO_Central"/>
</dbReference>
<feature type="domain" description="Xrn1 helical" evidence="10">
    <location>
        <begin position="293"/>
        <end position="390"/>
    </location>
</feature>
<reference evidence="11" key="2">
    <citation type="journal article" date="2007" name="Science">
        <title>Draft genome sequence of the sexually transmitted pathogen Trichomonas vaginalis.</title>
        <authorList>
            <person name="Carlton J.M."/>
            <person name="Hirt R.P."/>
            <person name="Silva J.C."/>
            <person name="Delcher A.L."/>
            <person name="Schatz M."/>
            <person name="Zhao Q."/>
            <person name="Wortman J.R."/>
            <person name="Bidwell S.L."/>
            <person name="Alsmark U.C.M."/>
            <person name="Besteiro S."/>
            <person name="Sicheritz-Ponten T."/>
            <person name="Noel C.J."/>
            <person name="Dacks J.B."/>
            <person name="Foster P.G."/>
            <person name="Simillion C."/>
            <person name="Van de Peer Y."/>
            <person name="Miranda-Saavedra D."/>
            <person name="Barton G.J."/>
            <person name="Westrop G.D."/>
            <person name="Mueller S."/>
            <person name="Dessi D."/>
            <person name="Fiori P.L."/>
            <person name="Ren Q."/>
            <person name="Paulsen I."/>
            <person name="Zhang H."/>
            <person name="Bastida-Corcuera F.D."/>
            <person name="Simoes-Barbosa A."/>
            <person name="Brown M.T."/>
            <person name="Hayes R.D."/>
            <person name="Mukherjee M."/>
            <person name="Okumura C.Y."/>
            <person name="Schneider R."/>
            <person name="Smith A.J."/>
            <person name="Vanacova S."/>
            <person name="Villalvazo M."/>
            <person name="Haas B.J."/>
            <person name="Pertea M."/>
            <person name="Feldblyum T.V."/>
            <person name="Utterback T.R."/>
            <person name="Shu C.L."/>
            <person name="Osoegawa K."/>
            <person name="de Jong P.J."/>
            <person name="Hrdy I."/>
            <person name="Horvathova L."/>
            <person name="Zubacova Z."/>
            <person name="Dolezal P."/>
            <person name="Malik S.B."/>
            <person name="Logsdon J.M. Jr."/>
            <person name="Henze K."/>
            <person name="Gupta A."/>
            <person name="Wang C.C."/>
            <person name="Dunne R.L."/>
            <person name="Upcroft J.A."/>
            <person name="Upcroft P."/>
            <person name="White O."/>
            <person name="Salzberg S.L."/>
            <person name="Tang P."/>
            <person name="Chiu C.-H."/>
            <person name="Lee Y.-S."/>
            <person name="Embley T.M."/>
            <person name="Coombs G.H."/>
            <person name="Mottram J.C."/>
            <person name="Tachezy J."/>
            <person name="Fraser-Liggett C.M."/>
            <person name="Johnson P.J."/>
        </authorList>
    </citation>
    <scope>NUCLEOTIDE SEQUENCE [LARGE SCALE GENOMIC DNA]</scope>
    <source>
        <strain evidence="11">G3</strain>
    </source>
</reference>
<dbReference type="STRING" id="5722.A2ECV4"/>
<reference evidence="11" key="1">
    <citation type="submission" date="2006-10" db="EMBL/GenBank/DDBJ databases">
        <authorList>
            <person name="Amadeo P."/>
            <person name="Zhao Q."/>
            <person name="Wortman J."/>
            <person name="Fraser-Liggett C."/>
            <person name="Carlton J."/>
        </authorList>
    </citation>
    <scope>NUCLEOTIDE SEQUENCE</scope>
    <source>
        <strain evidence="11">G3</strain>
    </source>
</reference>
<dbReference type="PANTHER" id="PTHR12341">
    <property type="entry name" value="5'-&gt;3' EXORIBONUCLEASE"/>
    <property type="match status" value="1"/>
</dbReference>
<dbReference type="OrthoDB" id="372487at2759"/>
<dbReference type="GO" id="GO:0004534">
    <property type="term" value="F:5'-3' RNA exonuclease activity"/>
    <property type="evidence" value="ECO:0000318"/>
    <property type="project" value="GO_Central"/>
</dbReference>
<dbReference type="SMR" id="A2ECV4"/>
<dbReference type="PIRSF" id="PIRSF037239">
    <property type="entry name" value="Exonuclease_Xrn2"/>
    <property type="match status" value="1"/>
</dbReference>
<protein>
    <recommendedName>
        <fullName evidence="8">5'-3' exoribonuclease</fullName>
        <ecNumber evidence="8">3.1.13.-</ecNumber>
    </recommendedName>
</protein>
<dbReference type="Proteomes" id="UP000001542">
    <property type="component" value="Unassembled WGS sequence"/>
</dbReference>
<dbReference type="EMBL" id="DS113356">
    <property type="protein sequence ID" value="EAY09499.1"/>
    <property type="molecule type" value="Genomic_DNA"/>
</dbReference>
<evidence type="ECO:0000259" key="9">
    <source>
        <dbReference type="Pfam" id="PF03159"/>
    </source>
</evidence>
<dbReference type="Gene3D" id="3.40.50.12390">
    <property type="match status" value="1"/>
</dbReference>
<keyword evidence="4 8" id="KW-0540">Nuclease</keyword>
<dbReference type="VEuPathDB" id="TrichDB:TVAGG3_0564060"/>
<dbReference type="AlphaFoldDB" id="A2ECV4"/>
<evidence type="ECO:0000313" key="12">
    <source>
        <dbReference type="Proteomes" id="UP000001542"/>
    </source>
</evidence>
<dbReference type="InterPro" id="IPR041412">
    <property type="entry name" value="Xrn1_helical"/>
</dbReference>
<evidence type="ECO:0000256" key="2">
    <source>
        <dbReference type="ARBA" id="ARBA00006994"/>
    </source>
</evidence>
<dbReference type="InterPro" id="IPR017151">
    <property type="entry name" value="Xrn2/3/4"/>
</dbReference>
<dbReference type="VEuPathDB" id="TrichDB:TVAG_102480"/>
<evidence type="ECO:0000256" key="6">
    <source>
        <dbReference type="ARBA" id="ARBA00022839"/>
    </source>
</evidence>
<comment type="similarity">
    <text evidence="2 8">Belongs to the 5'-3' exonuclease family. XRN2/RAT1 subfamily.</text>
</comment>
<proteinExistence type="inferred from homology"/>
<dbReference type="CDD" id="cd18673">
    <property type="entry name" value="PIN_XRN1-2-like"/>
    <property type="match status" value="1"/>
</dbReference>